<comment type="caution">
    <text evidence="1">The sequence shown here is derived from an EMBL/GenBank/DDBJ whole genome shotgun (WGS) entry which is preliminary data.</text>
</comment>
<proteinExistence type="predicted"/>
<sequence length="159" mass="17961">MPTSGSPGRKELSVYPQKMPPILDDRLVVTTKKEPIRQEVIKNSSASRKPRHPQPILLIPVACSLGDPPPRAGQAAILPTGIFHHACSVRQRHEVRILDQPRIQQFGQWERDVSEIGVEKAEEILSQQHFKGTNNTNRKLEQKKNVTFNAFATVQLMEE</sequence>
<reference evidence="1 2" key="1">
    <citation type="submission" date="2021-06" db="EMBL/GenBank/DDBJ databases">
        <title>Caerostris extrusa draft genome.</title>
        <authorList>
            <person name="Kono N."/>
            <person name="Arakawa K."/>
        </authorList>
    </citation>
    <scope>NUCLEOTIDE SEQUENCE [LARGE SCALE GENOMIC DNA]</scope>
</reference>
<accession>A0AAV4Y2M2</accession>
<name>A0AAV4Y2M2_CAEEX</name>
<evidence type="ECO:0000313" key="1">
    <source>
        <dbReference type="EMBL" id="GIZ01129.1"/>
    </source>
</evidence>
<gene>
    <name evidence="1" type="primary">AVEN_55346_1</name>
    <name evidence="1" type="ORF">CEXT_127081</name>
</gene>
<evidence type="ECO:0000313" key="2">
    <source>
        <dbReference type="Proteomes" id="UP001054945"/>
    </source>
</evidence>
<keyword evidence="2" id="KW-1185">Reference proteome</keyword>
<protein>
    <submittedName>
        <fullName evidence="1">Uncharacterized protein</fullName>
    </submittedName>
</protein>
<dbReference type="Proteomes" id="UP001054945">
    <property type="component" value="Unassembled WGS sequence"/>
</dbReference>
<organism evidence="1 2">
    <name type="scientific">Caerostris extrusa</name>
    <name type="common">Bark spider</name>
    <name type="synonym">Caerostris bankana</name>
    <dbReference type="NCBI Taxonomy" id="172846"/>
    <lineage>
        <taxon>Eukaryota</taxon>
        <taxon>Metazoa</taxon>
        <taxon>Ecdysozoa</taxon>
        <taxon>Arthropoda</taxon>
        <taxon>Chelicerata</taxon>
        <taxon>Arachnida</taxon>
        <taxon>Araneae</taxon>
        <taxon>Araneomorphae</taxon>
        <taxon>Entelegynae</taxon>
        <taxon>Araneoidea</taxon>
        <taxon>Araneidae</taxon>
        <taxon>Caerostris</taxon>
    </lineage>
</organism>
<dbReference type="EMBL" id="BPLR01001257">
    <property type="protein sequence ID" value="GIZ01129.1"/>
    <property type="molecule type" value="Genomic_DNA"/>
</dbReference>
<dbReference type="AlphaFoldDB" id="A0AAV4Y2M2"/>